<accession>A0A0H5QNB4</accession>
<evidence type="ECO:0000313" key="1">
    <source>
        <dbReference type="EMBL" id="CRY97252.1"/>
    </source>
</evidence>
<dbReference type="EMBL" id="LN853987">
    <property type="protein sequence ID" value="CRY97252.1"/>
    <property type="molecule type" value="Genomic_DNA"/>
</dbReference>
<dbReference type="AlphaFoldDB" id="A0A0H5QNB4"/>
<reference evidence="1" key="1">
    <citation type="submission" date="2015-06" db="EMBL/GenBank/DDBJ databases">
        <authorList>
            <person name="Joergensen T."/>
        </authorList>
    </citation>
    <scope>NUCLEOTIDE SEQUENCE</scope>
    <source>
        <strain evidence="1">RGFK1445</strain>
    </source>
</reference>
<organism evidence="1">
    <name type="scientific">uncultured prokaryote</name>
    <dbReference type="NCBI Taxonomy" id="198431"/>
    <lineage>
        <taxon>unclassified sequences</taxon>
        <taxon>environmental samples</taxon>
    </lineage>
</organism>
<sequence length="78" mass="9251">MAIPQQRCENEKMSHEYDDVELPFEREPEESFCAECQGPLPRIAVRSLNRPQRYCCQACCRLGYRRIDRWRALQGSTE</sequence>
<protein>
    <submittedName>
        <fullName evidence="1">Uncharacterized protein</fullName>
    </submittedName>
</protein>
<name>A0A0H5QNB4_9ZZZZ</name>
<proteinExistence type="predicted"/>
<reference evidence="1" key="2">
    <citation type="submission" date="2015-07" db="EMBL/GenBank/DDBJ databases">
        <title>Plasmids, circular viruses and viroids from rat gut.</title>
        <authorList>
            <person name="Jorgensen T.J."/>
            <person name="Hansen M.A."/>
            <person name="Xu Z."/>
            <person name="Tabak M.A."/>
            <person name="Sorensen S.J."/>
            <person name="Hansen L.H."/>
        </authorList>
    </citation>
    <scope>NUCLEOTIDE SEQUENCE</scope>
    <source>
        <strain evidence="1">RGFK1445</strain>
    </source>
</reference>